<dbReference type="SUPFAM" id="SSF52374">
    <property type="entry name" value="Nucleotidylyl transferase"/>
    <property type="match status" value="1"/>
</dbReference>
<evidence type="ECO:0000256" key="2">
    <source>
        <dbReference type="ARBA" id="ARBA00022598"/>
    </source>
</evidence>
<gene>
    <name evidence="10" type="ORF">COX26_02525</name>
</gene>
<proteinExistence type="inferred from homology"/>
<dbReference type="InterPro" id="IPR024088">
    <property type="entry name" value="Tyr-tRNA-ligase_bac-type"/>
</dbReference>
<evidence type="ECO:0000256" key="1">
    <source>
        <dbReference type="ARBA" id="ARBA00013160"/>
    </source>
</evidence>
<dbReference type="NCBIfam" id="TIGR00234">
    <property type="entry name" value="tyrS"/>
    <property type="match status" value="1"/>
</dbReference>
<dbReference type="AlphaFoldDB" id="A0A2G9Z991"/>
<comment type="catalytic activity">
    <reaction evidence="7">
        <text>tRNA(Tyr) + L-tyrosine + ATP = L-tyrosyl-tRNA(Tyr) + AMP + diphosphate + H(+)</text>
        <dbReference type="Rhea" id="RHEA:10220"/>
        <dbReference type="Rhea" id="RHEA-COMP:9706"/>
        <dbReference type="Rhea" id="RHEA-COMP:9707"/>
        <dbReference type="ChEBI" id="CHEBI:15378"/>
        <dbReference type="ChEBI" id="CHEBI:30616"/>
        <dbReference type="ChEBI" id="CHEBI:33019"/>
        <dbReference type="ChEBI" id="CHEBI:58315"/>
        <dbReference type="ChEBI" id="CHEBI:78442"/>
        <dbReference type="ChEBI" id="CHEBI:78536"/>
        <dbReference type="ChEBI" id="CHEBI:456215"/>
        <dbReference type="EC" id="6.1.1.1"/>
    </reaction>
</comment>
<evidence type="ECO:0000256" key="3">
    <source>
        <dbReference type="ARBA" id="ARBA00022741"/>
    </source>
</evidence>
<evidence type="ECO:0000256" key="6">
    <source>
        <dbReference type="ARBA" id="ARBA00023146"/>
    </source>
</evidence>
<dbReference type="InterPro" id="IPR001412">
    <property type="entry name" value="aa-tRNA-synth_I_CS"/>
</dbReference>
<dbReference type="SUPFAM" id="SSF55174">
    <property type="entry name" value="Alpha-L RNA-binding motif"/>
    <property type="match status" value="1"/>
</dbReference>
<dbReference type="InterPro" id="IPR002305">
    <property type="entry name" value="aa-tRNA-synth_Ic"/>
</dbReference>
<evidence type="ECO:0000256" key="9">
    <source>
        <dbReference type="RuleBase" id="RU363036"/>
    </source>
</evidence>
<keyword evidence="4 9" id="KW-0067">ATP-binding</keyword>
<dbReference type="PANTHER" id="PTHR11766">
    <property type="entry name" value="TYROSYL-TRNA SYNTHETASE"/>
    <property type="match status" value="1"/>
</dbReference>
<protein>
    <recommendedName>
        <fullName evidence="1 8">Tyrosine--tRNA ligase</fullName>
        <ecNumber evidence="1 8">6.1.1.1</ecNumber>
    </recommendedName>
</protein>
<comment type="caution">
    <text evidence="10">The sequence shown here is derived from an EMBL/GenBank/DDBJ whole genome shotgun (WGS) entry which is preliminary data.</text>
</comment>
<reference evidence="10 11" key="1">
    <citation type="submission" date="2017-09" db="EMBL/GenBank/DDBJ databases">
        <title>Depth-based differentiation of microbial function through sediment-hosted aquifers and enrichment of novel symbionts in the deep terrestrial subsurface.</title>
        <authorList>
            <person name="Probst A.J."/>
            <person name="Ladd B."/>
            <person name="Jarett J.K."/>
            <person name="Geller-Mcgrath D.E."/>
            <person name="Sieber C.M."/>
            <person name="Emerson J.B."/>
            <person name="Anantharaman K."/>
            <person name="Thomas B.C."/>
            <person name="Malmstrom R."/>
            <person name="Stieglmeier M."/>
            <person name="Klingl A."/>
            <person name="Woyke T."/>
            <person name="Ryan C.M."/>
            <person name="Banfield J.F."/>
        </authorList>
    </citation>
    <scope>NUCLEOTIDE SEQUENCE [LARGE SCALE GENOMIC DNA]</scope>
    <source>
        <strain evidence="10">CG23_combo_of_CG06-09_8_20_14_all_54_14</strain>
    </source>
</reference>
<accession>A0A2G9Z991</accession>
<dbReference type="InterPro" id="IPR014729">
    <property type="entry name" value="Rossmann-like_a/b/a_fold"/>
</dbReference>
<dbReference type="GO" id="GO:0006437">
    <property type="term" value="P:tyrosyl-tRNA aminoacylation"/>
    <property type="evidence" value="ECO:0007669"/>
    <property type="project" value="UniProtKB-UniRule"/>
</dbReference>
<dbReference type="Proteomes" id="UP000228812">
    <property type="component" value="Unassembled WGS sequence"/>
</dbReference>
<comment type="similarity">
    <text evidence="9">Belongs to the class-I aminoacyl-tRNA synthetase family.</text>
</comment>
<dbReference type="EC" id="6.1.1.1" evidence="1 8"/>
<dbReference type="Gene3D" id="1.10.240.10">
    <property type="entry name" value="Tyrosyl-Transfer RNA Synthetase"/>
    <property type="match status" value="1"/>
</dbReference>
<dbReference type="PROSITE" id="PS00178">
    <property type="entry name" value="AA_TRNA_LIGASE_I"/>
    <property type="match status" value="1"/>
</dbReference>
<dbReference type="EMBL" id="PCRZ01000044">
    <property type="protein sequence ID" value="PIP29736.1"/>
    <property type="molecule type" value="Genomic_DNA"/>
</dbReference>
<evidence type="ECO:0000313" key="11">
    <source>
        <dbReference type="Proteomes" id="UP000228812"/>
    </source>
</evidence>
<dbReference type="GO" id="GO:0004831">
    <property type="term" value="F:tyrosine-tRNA ligase activity"/>
    <property type="evidence" value="ECO:0007669"/>
    <property type="project" value="UniProtKB-UniRule"/>
</dbReference>
<evidence type="ECO:0000313" key="10">
    <source>
        <dbReference type="EMBL" id="PIP29736.1"/>
    </source>
</evidence>
<organism evidence="10 11">
    <name type="scientific">Candidatus Jorgensenbacteria bacterium CG23_combo_of_CG06-09_8_20_14_all_54_14</name>
    <dbReference type="NCBI Taxonomy" id="1974595"/>
    <lineage>
        <taxon>Bacteria</taxon>
        <taxon>Candidatus Joergenseniibacteriota</taxon>
    </lineage>
</organism>
<sequence length="388" mass="43651">MNPNLEKVLTRGVEHVIERDHLAAALASKKKLRVKLGIDPTSPELHLGHTVVLRKLRQFQDLGHKAVLIIGDFTAMIGDPSGQADRRKVLTESEIKKNFARYLAQAGKVIDVKKTEVRKNSEWHKKRGLAALLALARAVSIQQVLKRDDFEKRLARGSEISVLEILYPLLQGYDSVMVKADVELGGTDQTFNLLMGRRVQRYFKMKEQDVLTVPLIEGTDGMRKMSKSYGNTIAITATPQDMFGKLMTVPDLLINKYFTALTDVEVPRNLGPRNQKLLLAETVVKAYHSAAAAEKARAEWERVFSKKEVPQEMEELPILKNEPLDATGLVVRALKISKSDAWRLIKNPGTVWLNNKNLTDPRAPVGANLKDGDILRIGKRHFFKIKIE</sequence>
<keyword evidence="2 9" id="KW-0436">Ligase</keyword>
<dbReference type="InterPro" id="IPR002307">
    <property type="entry name" value="Tyr-tRNA-ligase"/>
</dbReference>
<keyword evidence="6 9" id="KW-0030">Aminoacyl-tRNA synthetase</keyword>
<dbReference type="PANTHER" id="PTHR11766:SF1">
    <property type="entry name" value="TYROSINE--TRNA LIGASE"/>
    <property type="match status" value="1"/>
</dbReference>
<name>A0A2G9Z991_9BACT</name>
<evidence type="ECO:0000256" key="7">
    <source>
        <dbReference type="ARBA" id="ARBA00048248"/>
    </source>
</evidence>
<dbReference type="PRINTS" id="PR01040">
    <property type="entry name" value="TRNASYNTHTYR"/>
</dbReference>
<dbReference type="GO" id="GO:0005524">
    <property type="term" value="F:ATP binding"/>
    <property type="evidence" value="ECO:0007669"/>
    <property type="project" value="UniProtKB-KW"/>
</dbReference>
<dbReference type="GO" id="GO:0005829">
    <property type="term" value="C:cytosol"/>
    <property type="evidence" value="ECO:0007669"/>
    <property type="project" value="TreeGrafter"/>
</dbReference>
<evidence type="ECO:0000256" key="8">
    <source>
        <dbReference type="NCBIfam" id="TIGR00234"/>
    </source>
</evidence>
<dbReference type="Gene3D" id="3.40.50.620">
    <property type="entry name" value="HUPs"/>
    <property type="match status" value="1"/>
</dbReference>
<dbReference type="Pfam" id="PF00579">
    <property type="entry name" value="tRNA-synt_1b"/>
    <property type="match status" value="1"/>
</dbReference>
<evidence type="ECO:0000256" key="4">
    <source>
        <dbReference type="ARBA" id="ARBA00022840"/>
    </source>
</evidence>
<keyword evidence="5 9" id="KW-0648">Protein biosynthesis</keyword>
<evidence type="ECO:0000256" key="5">
    <source>
        <dbReference type="ARBA" id="ARBA00022917"/>
    </source>
</evidence>
<keyword evidence="3 9" id="KW-0547">Nucleotide-binding</keyword>